<dbReference type="EMBL" id="CAXHTB010000015">
    <property type="protein sequence ID" value="CAL0321498.1"/>
    <property type="molecule type" value="Genomic_DNA"/>
</dbReference>
<keyword evidence="1" id="KW-0433">Leucine-rich repeat</keyword>
<keyword evidence="5" id="KW-1185">Reference proteome</keyword>
<feature type="domain" description="C-JID" evidence="3">
    <location>
        <begin position="31"/>
        <end position="164"/>
    </location>
</feature>
<dbReference type="Proteomes" id="UP001497480">
    <property type="component" value="Unassembled WGS sequence"/>
</dbReference>
<comment type="caution">
    <text evidence="4">The sequence shown here is derived from an EMBL/GenBank/DDBJ whole genome shotgun (WGS) entry which is preliminary data.</text>
</comment>
<proteinExistence type="predicted"/>
<protein>
    <recommendedName>
        <fullName evidence="3">C-JID domain-containing protein</fullName>
    </recommendedName>
</protein>
<accession>A0AAV1XIL9</accession>
<evidence type="ECO:0000313" key="5">
    <source>
        <dbReference type="Proteomes" id="UP001497480"/>
    </source>
</evidence>
<evidence type="ECO:0000313" key="4">
    <source>
        <dbReference type="EMBL" id="CAL0321498.1"/>
    </source>
</evidence>
<dbReference type="AlphaFoldDB" id="A0AAV1XIL9"/>
<dbReference type="Pfam" id="PF20160">
    <property type="entry name" value="C-JID"/>
    <property type="match status" value="1"/>
</dbReference>
<organism evidence="4 5">
    <name type="scientific">Lupinus luteus</name>
    <name type="common">European yellow lupine</name>
    <dbReference type="NCBI Taxonomy" id="3873"/>
    <lineage>
        <taxon>Eukaryota</taxon>
        <taxon>Viridiplantae</taxon>
        <taxon>Streptophyta</taxon>
        <taxon>Embryophyta</taxon>
        <taxon>Tracheophyta</taxon>
        <taxon>Spermatophyta</taxon>
        <taxon>Magnoliopsida</taxon>
        <taxon>eudicotyledons</taxon>
        <taxon>Gunneridae</taxon>
        <taxon>Pentapetalae</taxon>
        <taxon>rosids</taxon>
        <taxon>fabids</taxon>
        <taxon>Fabales</taxon>
        <taxon>Fabaceae</taxon>
        <taxon>Papilionoideae</taxon>
        <taxon>50 kb inversion clade</taxon>
        <taxon>genistoids sensu lato</taxon>
        <taxon>core genistoids</taxon>
        <taxon>Genisteae</taxon>
        <taxon>Lupinus</taxon>
    </lineage>
</organism>
<evidence type="ECO:0000256" key="1">
    <source>
        <dbReference type="ARBA" id="ARBA00022614"/>
    </source>
</evidence>
<keyword evidence="2" id="KW-0677">Repeat</keyword>
<name>A0AAV1XIL9_LUPLU</name>
<sequence>MMNRALFLNKYDENFGSKAHSYNYNLVNVCLPGKRVPRQFKYRTTKSTLIIPLQVVRELMGIIVCAIISPSEELMTQGARIWCQCYLEDGITKLGNPSSWYHKATTDIDSDHVYIWFDSFHFDSISEGFGQQISFKFYVTNDMEKPELNILTKECGVHLIYDEKECSGKNNQAWDLSTKCSDHDVALFPKRVLHDSKSWLLASLNDNDVLFTDKECGEKVRASLEAPVNARMMN</sequence>
<reference evidence="4 5" key="1">
    <citation type="submission" date="2024-03" db="EMBL/GenBank/DDBJ databases">
        <authorList>
            <person name="Martinez-Hernandez J."/>
        </authorList>
    </citation>
    <scope>NUCLEOTIDE SEQUENCE [LARGE SCALE GENOMIC DNA]</scope>
</reference>
<gene>
    <name evidence="4" type="ORF">LLUT_LOCUS22558</name>
</gene>
<dbReference type="InterPro" id="IPR045344">
    <property type="entry name" value="C-JID"/>
</dbReference>
<evidence type="ECO:0000259" key="3">
    <source>
        <dbReference type="Pfam" id="PF20160"/>
    </source>
</evidence>
<evidence type="ECO:0000256" key="2">
    <source>
        <dbReference type="ARBA" id="ARBA00022737"/>
    </source>
</evidence>